<proteinExistence type="predicted"/>
<organism evidence="1">
    <name type="scientific">Harvfovirus sp</name>
    <dbReference type="NCBI Taxonomy" id="2487768"/>
    <lineage>
        <taxon>Viruses</taxon>
        <taxon>Varidnaviria</taxon>
        <taxon>Bamfordvirae</taxon>
        <taxon>Nucleocytoviricota</taxon>
        <taxon>Megaviricetes</taxon>
        <taxon>Imitervirales</taxon>
        <taxon>Mimiviridae</taxon>
        <taxon>Klosneuvirinae</taxon>
    </lineage>
</organism>
<sequence length="436" mass="51232">MNLIELLSLNSNDSFSVLREAIGKIGRFILKEDDDLFMLYPACETDLSGYPVWMKLFERHASHVFTKQGFTHVTSFSKVSYCNLEAKNYLKRHQDKWDEFVVIQSLEGPVVQIFYYNDKWYIATATTLDGSETYGTICKSVREYFLDTEKCDLSPNTKFNKNLCYHFILLHNKLKHIVQYSNLGPNFKELAIFNITKNQLCSELFEQNDLGDLDFGQFQFLKPIVYHFSCFDELDATLEKIAYDNAVYKRISTEGFMIKHNGILLKLQTEIYSQISKLKPLKQNSYQIYLQLYQIDKLNDILPYVSKYSNEIIHRINMSMRTISREILNIYHTTRKKKNGDLYDALTDQYKKTLYGIHGLYIKGRKKDFVNGKEIEGKDTRSITVHDIYYFIKNLTAEGLRQLYFDRIDLMKNAMIIPYLNLNCIYTLTQTRLMSS</sequence>
<name>A0A3G5A1D7_9VIRU</name>
<gene>
    <name evidence="1" type="ORF">Harvfovirus11_12</name>
</gene>
<dbReference type="EMBL" id="MK072253">
    <property type="protein sequence ID" value="AYV80950.1"/>
    <property type="molecule type" value="Genomic_DNA"/>
</dbReference>
<keyword evidence="1" id="KW-0436">Ligase</keyword>
<dbReference type="GO" id="GO:0016874">
    <property type="term" value="F:ligase activity"/>
    <property type="evidence" value="ECO:0007669"/>
    <property type="project" value="UniProtKB-KW"/>
</dbReference>
<accession>A0A3G5A1D7</accession>
<reference evidence="1" key="1">
    <citation type="submission" date="2018-10" db="EMBL/GenBank/DDBJ databases">
        <title>Hidden diversity of soil giant viruses.</title>
        <authorList>
            <person name="Schulz F."/>
            <person name="Alteio L."/>
            <person name="Goudeau D."/>
            <person name="Ryan E.M."/>
            <person name="Malmstrom R.R."/>
            <person name="Blanchard J."/>
            <person name="Woyke T."/>
        </authorList>
    </citation>
    <scope>NUCLEOTIDE SEQUENCE</scope>
    <source>
        <strain evidence="1">HAV1</strain>
    </source>
</reference>
<evidence type="ECO:0000313" key="1">
    <source>
        <dbReference type="EMBL" id="AYV80950.1"/>
    </source>
</evidence>
<protein>
    <submittedName>
        <fullName evidence="1">RNA ligase</fullName>
    </submittedName>
</protein>